<comment type="caution">
    <text evidence="12">The sequence shown here is derived from an EMBL/GenBank/DDBJ whole genome shotgun (WGS) entry which is preliminary data.</text>
</comment>
<feature type="binding site" evidence="8">
    <location>
        <position position="107"/>
    </location>
    <ligand>
        <name>shikimate</name>
        <dbReference type="ChEBI" id="CHEBI:36208"/>
    </ligand>
</feature>
<dbReference type="Gene3D" id="3.40.50.720">
    <property type="entry name" value="NAD(P)-binding Rossmann-like Domain"/>
    <property type="match status" value="1"/>
</dbReference>
<dbReference type="Pfam" id="PF18317">
    <property type="entry name" value="SDH_C"/>
    <property type="match status" value="1"/>
</dbReference>
<dbReference type="SUPFAM" id="SSF53223">
    <property type="entry name" value="Aminoacid dehydrogenase-like, N-terminal domain"/>
    <property type="match status" value="1"/>
</dbReference>
<evidence type="ECO:0000256" key="3">
    <source>
        <dbReference type="ARBA" id="ARBA00022605"/>
    </source>
</evidence>
<dbReference type="SUPFAM" id="SSF51735">
    <property type="entry name" value="NAD(P)-binding Rossmann-fold domains"/>
    <property type="match status" value="1"/>
</dbReference>
<comment type="pathway">
    <text evidence="1 8">Metabolic intermediate biosynthesis; chorismate biosynthesis; chorismate from D-erythrose 4-phosphate and phosphoenolpyruvate: step 4/7.</text>
</comment>
<dbReference type="Proteomes" id="UP001500604">
    <property type="component" value="Unassembled WGS sequence"/>
</dbReference>
<dbReference type="Gene3D" id="3.40.50.10860">
    <property type="entry name" value="Leucine Dehydrogenase, chain A, domain 1"/>
    <property type="match status" value="1"/>
</dbReference>
<evidence type="ECO:0000256" key="8">
    <source>
        <dbReference type="HAMAP-Rule" id="MF_00222"/>
    </source>
</evidence>
<evidence type="ECO:0000259" key="10">
    <source>
        <dbReference type="Pfam" id="PF08501"/>
    </source>
</evidence>
<evidence type="ECO:0000256" key="1">
    <source>
        <dbReference type="ARBA" id="ARBA00004871"/>
    </source>
</evidence>
<evidence type="ECO:0000259" key="11">
    <source>
        <dbReference type="Pfam" id="PF18317"/>
    </source>
</evidence>
<dbReference type="Pfam" id="PF01488">
    <property type="entry name" value="Shikimate_DH"/>
    <property type="match status" value="1"/>
</dbReference>
<dbReference type="NCBIfam" id="TIGR00507">
    <property type="entry name" value="aroE"/>
    <property type="match status" value="1"/>
</dbReference>
<feature type="domain" description="SDH C-terminal" evidence="11">
    <location>
        <begin position="243"/>
        <end position="273"/>
    </location>
</feature>
<dbReference type="PANTHER" id="PTHR21089">
    <property type="entry name" value="SHIKIMATE DEHYDROGENASE"/>
    <property type="match status" value="1"/>
</dbReference>
<feature type="binding site" evidence="8">
    <location>
        <position position="82"/>
    </location>
    <ligand>
        <name>NADP(+)</name>
        <dbReference type="ChEBI" id="CHEBI:58349"/>
    </ligand>
</feature>
<comment type="function">
    <text evidence="8">Involved in the biosynthesis of the chorismate, which leads to the biosynthesis of aromatic amino acids. Catalyzes the reversible NADPH linked reduction of 3-dehydroshikimate (DHSA) to yield shikimate (SA).</text>
</comment>
<comment type="catalytic activity">
    <reaction evidence="7 8">
        <text>shikimate + NADP(+) = 3-dehydroshikimate + NADPH + H(+)</text>
        <dbReference type="Rhea" id="RHEA:17737"/>
        <dbReference type="ChEBI" id="CHEBI:15378"/>
        <dbReference type="ChEBI" id="CHEBI:16630"/>
        <dbReference type="ChEBI" id="CHEBI:36208"/>
        <dbReference type="ChEBI" id="CHEBI:57783"/>
        <dbReference type="ChEBI" id="CHEBI:58349"/>
        <dbReference type="EC" id="1.1.1.25"/>
    </reaction>
</comment>
<organism evidence="12 13">
    <name type="scientific">Kistimonas scapharcae</name>
    <dbReference type="NCBI Taxonomy" id="1036133"/>
    <lineage>
        <taxon>Bacteria</taxon>
        <taxon>Pseudomonadati</taxon>
        <taxon>Pseudomonadota</taxon>
        <taxon>Gammaproteobacteria</taxon>
        <taxon>Oceanospirillales</taxon>
        <taxon>Endozoicomonadaceae</taxon>
        <taxon>Kistimonas</taxon>
    </lineage>
</organism>
<evidence type="ECO:0000313" key="13">
    <source>
        <dbReference type="Proteomes" id="UP001500604"/>
    </source>
</evidence>
<comment type="similarity">
    <text evidence="8">Belongs to the shikimate dehydrogenase family.</text>
</comment>
<evidence type="ECO:0000256" key="2">
    <source>
        <dbReference type="ARBA" id="ARBA00012962"/>
    </source>
</evidence>
<feature type="binding site" evidence="8">
    <location>
        <position position="91"/>
    </location>
    <ligand>
        <name>shikimate</name>
        <dbReference type="ChEBI" id="CHEBI:36208"/>
    </ligand>
</feature>
<dbReference type="PANTHER" id="PTHR21089:SF1">
    <property type="entry name" value="BIFUNCTIONAL 3-DEHYDROQUINATE DEHYDRATASE_SHIKIMATE DEHYDROGENASE, CHLOROPLASTIC"/>
    <property type="match status" value="1"/>
</dbReference>
<evidence type="ECO:0000256" key="7">
    <source>
        <dbReference type="ARBA" id="ARBA00049442"/>
    </source>
</evidence>
<feature type="domain" description="Quinate/shikimate 5-dehydrogenase/glutamyl-tRNA reductase" evidence="9">
    <location>
        <begin position="122"/>
        <end position="197"/>
    </location>
</feature>
<dbReference type="InterPro" id="IPR041121">
    <property type="entry name" value="SDH_C"/>
</dbReference>
<feature type="binding site" evidence="8">
    <location>
        <position position="219"/>
    </location>
    <ligand>
        <name>NADP(+)</name>
        <dbReference type="ChEBI" id="CHEBI:58349"/>
    </ligand>
</feature>
<feature type="domain" description="Shikimate dehydrogenase substrate binding N-terminal" evidence="10">
    <location>
        <begin position="11"/>
        <end position="93"/>
    </location>
</feature>
<dbReference type="EC" id="1.1.1.25" evidence="2 8"/>
<reference evidence="13" key="1">
    <citation type="journal article" date="2019" name="Int. J. Syst. Evol. Microbiol.">
        <title>The Global Catalogue of Microorganisms (GCM) 10K type strain sequencing project: providing services to taxonomists for standard genome sequencing and annotation.</title>
        <authorList>
            <consortium name="The Broad Institute Genomics Platform"/>
            <consortium name="The Broad Institute Genome Sequencing Center for Infectious Disease"/>
            <person name="Wu L."/>
            <person name="Ma J."/>
        </authorList>
    </citation>
    <scope>NUCLEOTIDE SEQUENCE [LARGE SCALE GENOMIC DNA]</scope>
    <source>
        <strain evidence="13">JCM 17805</strain>
    </source>
</reference>
<dbReference type="HAMAP" id="MF_00222">
    <property type="entry name" value="Shikimate_DH_AroE"/>
    <property type="match status" value="1"/>
</dbReference>
<feature type="binding site" evidence="8">
    <location>
        <begin position="132"/>
        <end position="136"/>
    </location>
    <ligand>
        <name>NADP(+)</name>
        <dbReference type="ChEBI" id="CHEBI:58349"/>
    </ligand>
</feature>
<dbReference type="Pfam" id="PF08501">
    <property type="entry name" value="Shikimate_dh_N"/>
    <property type="match status" value="1"/>
</dbReference>
<proteinExistence type="inferred from homology"/>
<dbReference type="InterPro" id="IPR036291">
    <property type="entry name" value="NAD(P)-bd_dom_sf"/>
</dbReference>
<feature type="binding site" evidence="8">
    <location>
        <position position="250"/>
    </location>
    <ligand>
        <name>shikimate</name>
        <dbReference type="ChEBI" id="CHEBI:36208"/>
    </ligand>
</feature>
<accession>A0ABP8V3K3</accession>
<sequence length="279" mass="30017">MSEQPLDRYAVIGNPVGHSKSPTIHAAFAEQTVQAMTYEALLAPLDGFKDVVSSFFQNGGKGLNITVPFKLEAWQMAERRTERAELAGAVNTLWRSDEGCLWGDTTDGVGMVTDITSNHGITITGKRVLILGAGGAVRGVLQPLLEQNPDRVVIANRTLSKAETLADLFRSFGTIEASSFETLLGEFDLVINGTSASLQGDLPPIPEGVISRDSRVYDMMYSAEKTAFMQWAESQGVALAVDGLGMLVEQAAESFAIWRGVRPETGPVIRQVRAAMVAA</sequence>
<keyword evidence="6 8" id="KW-0057">Aromatic amino acid biosynthesis</keyword>
<dbReference type="InterPro" id="IPR006151">
    <property type="entry name" value="Shikm_DH/Glu-tRNA_Rdtase"/>
</dbReference>
<feature type="binding site" evidence="8">
    <location>
        <begin position="19"/>
        <end position="21"/>
    </location>
    <ligand>
        <name>shikimate</name>
        <dbReference type="ChEBI" id="CHEBI:36208"/>
    </ligand>
</feature>
<feature type="active site" description="Proton acceptor" evidence="8">
    <location>
        <position position="70"/>
    </location>
</feature>
<feature type="binding site" evidence="8">
    <location>
        <position position="243"/>
    </location>
    <ligand>
        <name>NADP(+)</name>
        <dbReference type="ChEBI" id="CHEBI:58349"/>
    </ligand>
</feature>
<dbReference type="InterPro" id="IPR022893">
    <property type="entry name" value="Shikimate_DH_fam"/>
</dbReference>
<dbReference type="InterPro" id="IPR013708">
    <property type="entry name" value="Shikimate_DH-bd_N"/>
</dbReference>
<evidence type="ECO:0000256" key="6">
    <source>
        <dbReference type="ARBA" id="ARBA00023141"/>
    </source>
</evidence>
<keyword evidence="13" id="KW-1185">Reference proteome</keyword>
<dbReference type="CDD" id="cd01065">
    <property type="entry name" value="NAD_bind_Shikimate_DH"/>
    <property type="match status" value="1"/>
</dbReference>
<keyword evidence="3 8" id="KW-0028">Amino-acid biosynthesis</keyword>
<dbReference type="EMBL" id="BAABFL010000398">
    <property type="protein sequence ID" value="GAA4650472.1"/>
    <property type="molecule type" value="Genomic_DNA"/>
</dbReference>
<name>A0ABP8V3K3_9GAMM</name>
<gene>
    <name evidence="8 12" type="primary">aroE</name>
    <name evidence="12" type="ORF">GCM10023116_27550</name>
</gene>
<dbReference type="InterPro" id="IPR046346">
    <property type="entry name" value="Aminoacid_DH-like_N_sf"/>
</dbReference>
<evidence type="ECO:0000313" key="12">
    <source>
        <dbReference type="EMBL" id="GAA4650472.1"/>
    </source>
</evidence>
<feature type="binding site" evidence="8">
    <location>
        <position position="221"/>
    </location>
    <ligand>
        <name>shikimate</name>
        <dbReference type="ChEBI" id="CHEBI:36208"/>
    </ligand>
</feature>
<feature type="binding site" evidence="8">
    <location>
        <begin position="156"/>
        <end position="161"/>
    </location>
    <ligand>
        <name>NADP(+)</name>
        <dbReference type="ChEBI" id="CHEBI:58349"/>
    </ligand>
</feature>
<protein>
    <recommendedName>
        <fullName evidence="2 8">Shikimate dehydrogenase (NADP(+))</fullName>
        <shortName evidence="8">SDH</shortName>
        <ecNumber evidence="2 8">1.1.1.25</ecNumber>
    </recommendedName>
</protein>
<dbReference type="RefSeq" id="WP_345196658.1">
    <property type="nucleotide sequence ID" value="NZ_BAABFL010000398.1"/>
</dbReference>
<keyword evidence="5 8" id="KW-0560">Oxidoreductase</keyword>
<dbReference type="NCBIfam" id="NF001310">
    <property type="entry name" value="PRK00258.1-2"/>
    <property type="match status" value="1"/>
</dbReference>
<evidence type="ECO:0000256" key="5">
    <source>
        <dbReference type="ARBA" id="ARBA00023002"/>
    </source>
</evidence>
<evidence type="ECO:0000256" key="4">
    <source>
        <dbReference type="ARBA" id="ARBA00022857"/>
    </source>
</evidence>
<dbReference type="InterPro" id="IPR011342">
    <property type="entry name" value="Shikimate_DH"/>
</dbReference>
<evidence type="ECO:0000259" key="9">
    <source>
        <dbReference type="Pfam" id="PF01488"/>
    </source>
</evidence>
<feature type="binding site" evidence="8">
    <location>
        <position position="66"/>
    </location>
    <ligand>
        <name>shikimate</name>
        <dbReference type="ChEBI" id="CHEBI:36208"/>
    </ligand>
</feature>
<comment type="subunit">
    <text evidence="8">Homodimer.</text>
</comment>
<keyword evidence="4 8" id="KW-0521">NADP</keyword>